<dbReference type="SUPFAM" id="SSF49503">
    <property type="entry name" value="Cupredoxins"/>
    <property type="match status" value="1"/>
</dbReference>
<dbReference type="CDD" id="cd04211">
    <property type="entry name" value="Cupredoxin_like_2"/>
    <property type="match status" value="1"/>
</dbReference>
<accession>A0A2T3JR96</accession>
<gene>
    <name evidence="4" type="ORF">C9J12_01300</name>
</gene>
<dbReference type="OrthoDB" id="9816061at2"/>
<evidence type="ECO:0000256" key="3">
    <source>
        <dbReference type="SAM" id="SignalP"/>
    </source>
</evidence>
<organism evidence="4 5">
    <name type="scientific">Photobacterium frigidiphilum</name>
    <dbReference type="NCBI Taxonomy" id="264736"/>
    <lineage>
        <taxon>Bacteria</taxon>
        <taxon>Pseudomonadati</taxon>
        <taxon>Pseudomonadota</taxon>
        <taxon>Gammaproteobacteria</taxon>
        <taxon>Vibrionales</taxon>
        <taxon>Vibrionaceae</taxon>
        <taxon>Photobacterium</taxon>
    </lineage>
</organism>
<sequence>MKVFTLLALTLALSSTTAFAAGDHAGMNHDSMDMKNMAGMDHSKMNHGDMDHGKMDHGAMMSAVGMPAPAEQATQTIQVSLSDDMKLKFEPSLNLKQGDIVRFVITNNGQIPHEFSIGSIDEQKKHRDMMRSMPNMEHSDGSTISLKSGEKGEITWHFMGQPFVEVACNIPGHAEAGMKMNFVLAAK</sequence>
<keyword evidence="5" id="KW-1185">Reference proteome</keyword>
<protein>
    <submittedName>
        <fullName evidence="4">Copper-binding protein</fullName>
    </submittedName>
</protein>
<comment type="caution">
    <text evidence="4">The sequence shown here is derived from an EMBL/GenBank/DDBJ whole genome shotgun (WGS) entry which is preliminary data.</text>
</comment>
<dbReference type="AlphaFoldDB" id="A0A2T3JR96"/>
<feature type="chain" id="PRO_5015445806" evidence="3">
    <location>
        <begin position="21"/>
        <end position="187"/>
    </location>
</feature>
<proteinExistence type="predicted"/>
<reference evidence="4 5" key="1">
    <citation type="submission" date="2018-01" db="EMBL/GenBank/DDBJ databases">
        <title>Whole genome sequencing of Histamine producing bacteria.</title>
        <authorList>
            <person name="Butler K."/>
        </authorList>
    </citation>
    <scope>NUCLEOTIDE SEQUENCE [LARGE SCALE GENOMIC DNA]</scope>
    <source>
        <strain evidence="4 5">JCM 12947</strain>
    </source>
</reference>
<evidence type="ECO:0000313" key="5">
    <source>
        <dbReference type="Proteomes" id="UP000240987"/>
    </source>
</evidence>
<feature type="signal peptide" evidence="3">
    <location>
        <begin position="1"/>
        <end position="20"/>
    </location>
</feature>
<dbReference type="GO" id="GO:0046872">
    <property type="term" value="F:metal ion binding"/>
    <property type="evidence" value="ECO:0007669"/>
    <property type="project" value="UniProtKB-KW"/>
</dbReference>
<keyword evidence="3" id="KW-0732">Signal</keyword>
<dbReference type="InterPro" id="IPR050845">
    <property type="entry name" value="Cu-binding_ET"/>
</dbReference>
<dbReference type="InterPro" id="IPR008972">
    <property type="entry name" value="Cupredoxin"/>
</dbReference>
<dbReference type="PANTHER" id="PTHR38439">
    <property type="entry name" value="AURACYANIN-B"/>
    <property type="match status" value="1"/>
</dbReference>
<keyword evidence="2" id="KW-0186">Copper</keyword>
<dbReference type="Gene3D" id="2.60.40.420">
    <property type="entry name" value="Cupredoxins - blue copper proteins"/>
    <property type="match status" value="1"/>
</dbReference>
<dbReference type="Proteomes" id="UP000240987">
    <property type="component" value="Unassembled WGS sequence"/>
</dbReference>
<evidence type="ECO:0000256" key="1">
    <source>
        <dbReference type="ARBA" id="ARBA00022723"/>
    </source>
</evidence>
<dbReference type="PANTHER" id="PTHR38439:SF3">
    <property type="entry name" value="COPPER-RESISTANT CUPROPROTEIN COPI"/>
    <property type="match status" value="1"/>
</dbReference>
<evidence type="ECO:0000256" key="2">
    <source>
        <dbReference type="ARBA" id="ARBA00023008"/>
    </source>
</evidence>
<dbReference type="RefSeq" id="WP_107241057.1">
    <property type="nucleotide sequence ID" value="NZ_PYMJ01000001.1"/>
</dbReference>
<dbReference type="EMBL" id="PYMJ01000001">
    <property type="protein sequence ID" value="PSU51613.1"/>
    <property type="molecule type" value="Genomic_DNA"/>
</dbReference>
<keyword evidence="1" id="KW-0479">Metal-binding</keyword>
<evidence type="ECO:0000313" key="4">
    <source>
        <dbReference type="EMBL" id="PSU51613.1"/>
    </source>
</evidence>
<name>A0A2T3JR96_9GAMM</name>